<comment type="caution">
    <text evidence="3">The sequence shown here is derived from an EMBL/GenBank/DDBJ whole genome shotgun (WGS) entry which is preliminary data.</text>
</comment>
<dbReference type="Proteomes" id="UP000612362">
    <property type="component" value="Unassembled WGS sequence"/>
</dbReference>
<evidence type="ECO:0000313" key="3">
    <source>
        <dbReference type="EMBL" id="GHO49531.1"/>
    </source>
</evidence>
<keyword evidence="4" id="KW-1185">Reference proteome</keyword>
<dbReference type="AlphaFoldDB" id="A0A8J3I8R7"/>
<gene>
    <name evidence="3" type="ORF">KSX_76940</name>
</gene>
<dbReference type="RefSeq" id="WP_220198644.1">
    <property type="nucleotide sequence ID" value="NZ_BNJF01000005.1"/>
</dbReference>
<organism evidence="3 4">
    <name type="scientific">Ktedonospora formicarum</name>
    <dbReference type="NCBI Taxonomy" id="2778364"/>
    <lineage>
        <taxon>Bacteria</taxon>
        <taxon>Bacillati</taxon>
        <taxon>Chloroflexota</taxon>
        <taxon>Ktedonobacteria</taxon>
        <taxon>Ktedonobacterales</taxon>
        <taxon>Ktedonobacteraceae</taxon>
        <taxon>Ktedonospora</taxon>
    </lineage>
</organism>
<evidence type="ECO:0008006" key="5">
    <source>
        <dbReference type="Google" id="ProtNLM"/>
    </source>
</evidence>
<feature type="compositionally biased region" description="Low complexity" evidence="1">
    <location>
        <begin position="31"/>
        <end position="45"/>
    </location>
</feature>
<feature type="region of interest" description="Disordered" evidence="1">
    <location>
        <begin position="31"/>
        <end position="54"/>
    </location>
</feature>
<feature type="signal peptide" evidence="2">
    <location>
        <begin position="1"/>
        <end position="19"/>
    </location>
</feature>
<proteinExistence type="predicted"/>
<accession>A0A8J3I8R7</accession>
<evidence type="ECO:0000256" key="2">
    <source>
        <dbReference type="SAM" id="SignalP"/>
    </source>
</evidence>
<name>A0A8J3I8R7_9CHLR</name>
<keyword evidence="2" id="KW-0732">Signal</keyword>
<dbReference type="CDD" id="cd00085">
    <property type="entry name" value="HNHc"/>
    <property type="match status" value="1"/>
</dbReference>
<dbReference type="EMBL" id="BNJF01000005">
    <property type="protein sequence ID" value="GHO49531.1"/>
    <property type="molecule type" value="Genomic_DNA"/>
</dbReference>
<evidence type="ECO:0000313" key="4">
    <source>
        <dbReference type="Proteomes" id="UP000612362"/>
    </source>
</evidence>
<evidence type="ECO:0000256" key="1">
    <source>
        <dbReference type="SAM" id="MobiDB-lite"/>
    </source>
</evidence>
<sequence length="196" mass="21194">MQVLWSKKLLILALLFVLAGCGAITIPTSPTAPSPTATKSTTEPKWGVRTKTSGCKASGPIQDKACTPGAIFANATKGKICVPGYASSVRNVTTSLKNKVYTSYGIKKRKPGQYEVDHLVSLQLGGNNDISNLWPEPASPKPGFHEKDRVENWLHDQVCDGKMTLKDAQIKIATDWVAVYKSIPSKFNGSDSDDDE</sequence>
<dbReference type="PROSITE" id="PS51257">
    <property type="entry name" value="PROKAR_LIPOPROTEIN"/>
    <property type="match status" value="1"/>
</dbReference>
<dbReference type="InterPro" id="IPR003615">
    <property type="entry name" value="HNH_nuc"/>
</dbReference>
<protein>
    <recommendedName>
        <fullName evidence="5">HNH endonuclease</fullName>
    </recommendedName>
</protein>
<reference evidence="3" key="1">
    <citation type="submission" date="2020-10" db="EMBL/GenBank/DDBJ databases">
        <title>Taxonomic study of unclassified bacteria belonging to the class Ktedonobacteria.</title>
        <authorList>
            <person name="Yabe S."/>
            <person name="Wang C.M."/>
            <person name="Zheng Y."/>
            <person name="Sakai Y."/>
            <person name="Cavaletti L."/>
            <person name="Monciardini P."/>
            <person name="Donadio S."/>
        </authorList>
    </citation>
    <scope>NUCLEOTIDE SEQUENCE</scope>
    <source>
        <strain evidence="3">SOSP1-1</strain>
    </source>
</reference>
<feature type="chain" id="PRO_5035260857" description="HNH endonuclease" evidence="2">
    <location>
        <begin position="20"/>
        <end position="196"/>
    </location>
</feature>